<dbReference type="Ensembl" id="ENSMGAT00000022401.1">
    <property type="protein sequence ID" value="ENSMGAP00000028809.1"/>
    <property type="gene ID" value="ENSMGAG00000022896.1"/>
</dbReference>
<dbReference type="Proteomes" id="UP000001645">
    <property type="component" value="Chromosome 5"/>
</dbReference>
<evidence type="ECO:0000313" key="2">
    <source>
        <dbReference type="Ensembl" id="ENSMGAP00000028809.1"/>
    </source>
</evidence>
<evidence type="ECO:0000256" key="1">
    <source>
        <dbReference type="SAM" id="Phobius"/>
    </source>
</evidence>
<reference evidence="2" key="3">
    <citation type="submission" date="2025-09" db="UniProtKB">
        <authorList>
            <consortium name="Ensembl"/>
        </authorList>
    </citation>
    <scope>IDENTIFICATION</scope>
</reference>
<reference evidence="2 3" key="1">
    <citation type="journal article" date="2010" name="PLoS Biol.">
        <title>Multi-platform next-generation sequencing of the domestic turkey (Meleagris gallopavo): genome assembly and analysis.</title>
        <authorList>
            <person name="Dalloul R.A."/>
            <person name="Long J.A."/>
            <person name="Zimin A.V."/>
            <person name="Aslam L."/>
            <person name="Beal K."/>
            <person name="Blomberg L.A."/>
            <person name="Bouffard P."/>
            <person name="Burt D.W."/>
            <person name="Crasta O."/>
            <person name="Crooijmans R.P."/>
            <person name="Cooper K."/>
            <person name="Coulombe R.A."/>
            <person name="De S."/>
            <person name="Delany M.E."/>
            <person name="Dodgson J.B."/>
            <person name="Dong J.J."/>
            <person name="Evans C."/>
            <person name="Frederickson K.M."/>
            <person name="Flicek P."/>
            <person name="Florea L."/>
            <person name="Folkerts O."/>
            <person name="Groenen M.A."/>
            <person name="Harkins T.T."/>
            <person name="Herrero J."/>
            <person name="Hoffmann S."/>
            <person name="Megens H.J."/>
            <person name="Jiang A."/>
            <person name="de Jong P."/>
            <person name="Kaiser P."/>
            <person name="Kim H."/>
            <person name="Kim K.W."/>
            <person name="Kim S."/>
            <person name="Langenberger D."/>
            <person name="Lee M.K."/>
            <person name="Lee T."/>
            <person name="Mane S."/>
            <person name="Marcais G."/>
            <person name="Marz M."/>
            <person name="McElroy A.P."/>
            <person name="Modise T."/>
            <person name="Nefedov M."/>
            <person name="Notredame C."/>
            <person name="Paton I.R."/>
            <person name="Payne W.S."/>
            <person name="Pertea G."/>
            <person name="Prickett D."/>
            <person name="Puiu D."/>
            <person name="Qioa D."/>
            <person name="Raineri E."/>
            <person name="Ruffier M."/>
            <person name="Salzberg S.L."/>
            <person name="Schatz M.C."/>
            <person name="Scheuring C."/>
            <person name="Schmidt C.J."/>
            <person name="Schroeder S."/>
            <person name="Searle S.M."/>
            <person name="Smith E.J."/>
            <person name="Smith J."/>
            <person name="Sonstegard T.S."/>
            <person name="Stadler P.F."/>
            <person name="Tafer H."/>
            <person name="Tu Z.J."/>
            <person name="Van Tassell C.P."/>
            <person name="Vilella A.J."/>
            <person name="Williams K.P."/>
            <person name="Yorke J.A."/>
            <person name="Zhang L."/>
            <person name="Zhang H.B."/>
            <person name="Zhang X."/>
            <person name="Zhang Y."/>
            <person name="Reed K.M."/>
        </authorList>
    </citation>
    <scope>NUCLEOTIDE SEQUENCE [LARGE SCALE GENOMIC DNA]</scope>
</reference>
<dbReference type="AlphaFoldDB" id="A0A803YAL2"/>
<keyword evidence="1" id="KW-1133">Transmembrane helix</keyword>
<keyword evidence="3" id="KW-1185">Reference proteome</keyword>
<name>A0A803YAL2_MELGA</name>
<sequence>MRGQVKGRNVYKYIPVWIIYYYKSKINRCAEFAAVSARKAWLFGGLNPASCLIAVSLPCSCHLASLVWLVVGFFQGWSHSLSQHLD</sequence>
<dbReference type="InParanoid" id="A0A803YAL2"/>
<feature type="transmembrane region" description="Helical" evidence="1">
    <location>
        <begin position="52"/>
        <end position="74"/>
    </location>
</feature>
<proteinExistence type="predicted"/>
<keyword evidence="1" id="KW-0812">Transmembrane</keyword>
<reference evidence="2" key="2">
    <citation type="submission" date="2025-08" db="UniProtKB">
        <authorList>
            <consortium name="Ensembl"/>
        </authorList>
    </citation>
    <scope>IDENTIFICATION</scope>
</reference>
<keyword evidence="1" id="KW-0472">Membrane</keyword>
<protein>
    <submittedName>
        <fullName evidence="2">Uncharacterized protein</fullName>
    </submittedName>
</protein>
<evidence type="ECO:0000313" key="3">
    <source>
        <dbReference type="Proteomes" id="UP000001645"/>
    </source>
</evidence>
<accession>A0A803YAL2</accession>
<organism evidence="2 3">
    <name type="scientific">Meleagris gallopavo</name>
    <name type="common">Wild turkey</name>
    <dbReference type="NCBI Taxonomy" id="9103"/>
    <lineage>
        <taxon>Eukaryota</taxon>
        <taxon>Metazoa</taxon>
        <taxon>Chordata</taxon>
        <taxon>Craniata</taxon>
        <taxon>Vertebrata</taxon>
        <taxon>Euteleostomi</taxon>
        <taxon>Archelosauria</taxon>
        <taxon>Archosauria</taxon>
        <taxon>Dinosauria</taxon>
        <taxon>Saurischia</taxon>
        <taxon>Theropoda</taxon>
        <taxon>Coelurosauria</taxon>
        <taxon>Aves</taxon>
        <taxon>Neognathae</taxon>
        <taxon>Galloanserae</taxon>
        <taxon>Galliformes</taxon>
        <taxon>Phasianidae</taxon>
        <taxon>Meleagridinae</taxon>
        <taxon>Meleagris</taxon>
    </lineage>
</organism>